<accession>A0A9D7XTQ2</accession>
<dbReference type="PANTHER" id="PTHR34599">
    <property type="entry name" value="PEROXIDASE-RELATED"/>
    <property type="match status" value="1"/>
</dbReference>
<evidence type="ECO:0000259" key="1">
    <source>
        <dbReference type="Pfam" id="PF21167"/>
    </source>
</evidence>
<feature type="domain" description="DUF6851" evidence="1">
    <location>
        <begin position="34"/>
        <end position="174"/>
    </location>
</feature>
<dbReference type="InterPro" id="IPR049283">
    <property type="entry name" value="DUF6851"/>
</dbReference>
<sequence>MDEKTLTLQWNQLTLDAIKYTKSSPPVATRALAMVHTAMYDAWSVYDKVAISTTTALYIKAKKDQCSKENVRKSFSYAAYRVLTELFWLKLPPENKNLFKDLMCKCSYDPDDTTFNIQTPQGIGNLAARMTIEYRNGDGSNSQGTLHASQWSDYTGYQPVNTPEKVNDLNQWQPLLIDASHGDHHVQNFLVAHWGLVRPFSLSCNWQFRPDPPLQKEQPGFKEQAQEVIDASAGLTDQQKVIAEYWTDGSGTFTSAGHWCEIAQFVSMKNNYRNSQCIKLFFALCNALLDASIACWECKHFYNSVRPVTAIRELCWGLDIQAWAGPGLGTRTIKGEKWNPYIPTPPFPEHVSFISTCSYAGATILKQFTGSDVFGGCTIIDKGSSTIEPVITPSMEITLDWLTYTFAAEQAGKSRLYGGVHFNRSIEFSQKLGQSVGISAWEKASFYFNI</sequence>
<evidence type="ECO:0000313" key="4">
    <source>
        <dbReference type="Proteomes" id="UP000808337"/>
    </source>
</evidence>
<name>A0A9D7XTQ2_9BACT</name>
<dbReference type="Pfam" id="PF22778">
    <property type="entry name" value="VCPO_2nd"/>
    <property type="match status" value="1"/>
</dbReference>
<protein>
    <submittedName>
        <fullName evidence="3">Phosphoesterase</fullName>
    </submittedName>
</protein>
<proteinExistence type="predicted"/>
<organism evidence="3 4">
    <name type="scientific">Candidatus Opimibacter skivensis</name>
    <dbReference type="NCBI Taxonomy" id="2982028"/>
    <lineage>
        <taxon>Bacteria</taxon>
        <taxon>Pseudomonadati</taxon>
        <taxon>Bacteroidota</taxon>
        <taxon>Saprospiria</taxon>
        <taxon>Saprospirales</taxon>
        <taxon>Saprospiraceae</taxon>
        <taxon>Candidatus Opimibacter</taxon>
    </lineage>
</organism>
<evidence type="ECO:0000259" key="2">
    <source>
        <dbReference type="Pfam" id="PF22778"/>
    </source>
</evidence>
<dbReference type="InterPro" id="IPR052559">
    <property type="entry name" value="V-haloperoxidase"/>
</dbReference>
<dbReference type="InterPro" id="IPR036938">
    <property type="entry name" value="PAP2/HPO_sf"/>
</dbReference>
<dbReference type="Proteomes" id="UP000808337">
    <property type="component" value="Unassembled WGS sequence"/>
</dbReference>
<dbReference type="PANTHER" id="PTHR34599:SF2">
    <property type="entry name" value="TRAF-TYPE DOMAIN-CONTAINING PROTEIN"/>
    <property type="match status" value="1"/>
</dbReference>
<dbReference type="AlphaFoldDB" id="A0A9D7XTQ2"/>
<feature type="domain" description="Vanadium-dependent haloperoxidase NapH1-like second helical-bundle" evidence="2">
    <location>
        <begin position="280"/>
        <end position="438"/>
    </location>
</feature>
<dbReference type="CDD" id="cd03398">
    <property type="entry name" value="PAP2_haloperoxidase"/>
    <property type="match status" value="1"/>
</dbReference>
<dbReference type="Gene3D" id="1.10.606.20">
    <property type="match status" value="1"/>
</dbReference>
<dbReference type="InterPro" id="IPR055161">
    <property type="entry name" value="NapH1-like_2nd"/>
</dbReference>
<reference evidence="3 4" key="1">
    <citation type="submission" date="2020-10" db="EMBL/GenBank/DDBJ databases">
        <title>Connecting structure to function with the recovery of over 1000 high-quality activated sludge metagenome-assembled genomes encoding full-length rRNA genes using long-read sequencing.</title>
        <authorList>
            <person name="Singleton C.M."/>
            <person name="Petriglieri F."/>
            <person name="Kristensen J.M."/>
            <person name="Kirkegaard R.H."/>
            <person name="Michaelsen T.Y."/>
            <person name="Andersen M.H."/>
            <person name="Karst S.M."/>
            <person name="Dueholm M.S."/>
            <person name="Nielsen P.H."/>
            <person name="Albertsen M."/>
        </authorList>
    </citation>
    <scope>NUCLEOTIDE SEQUENCE [LARGE SCALE GENOMIC DNA]</scope>
    <source>
        <strain evidence="3">Ribe_18-Q3-R11-54_MAXAC.273</strain>
    </source>
</reference>
<gene>
    <name evidence="3" type="ORF">IPP15_16640</name>
</gene>
<evidence type="ECO:0000313" key="3">
    <source>
        <dbReference type="EMBL" id="MBK9983968.1"/>
    </source>
</evidence>
<comment type="caution">
    <text evidence="3">The sequence shown here is derived from an EMBL/GenBank/DDBJ whole genome shotgun (WGS) entry which is preliminary data.</text>
</comment>
<dbReference type="Pfam" id="PF21167">
    <property type="entry name" value="DUF6851"/>
    <property type="match status" value="1"/>
</dbReference>
<dbReference type="SUPFAM" id="SSF48317">
    <property type="entry name" value="Acid phosphatase/Vanadium-dependent haloperoxidase"/>
    <property type="match status" value="1"/>
</dbReference>
<dbReference type="EMBL" id="JADKGY010000029">
    <property type="protein sequence ID" value="MBK9983968.1"/>
    <property type="molecule type" value="Genomic_DNA"/>
</dbReference>